<dbReference type="InterPro" id="IPR018712">
    <property type="entry name" value="Tle1-like_cat"/>
</dbReference>
<evidence type="ECO:0000259" key="1">
    <source>
        <dbReference type="Pfam" id="PF09994"/>
    </source>
</evidence>
<dbReference type="Pfam" id="PF09994">
    <property type="entry name" value="T6SS_Tle1-like_cat"/>
    <property type="match status" value="1"/>
</dbReference>
<keyword evidence="3" id="KW-1185">Reference proteome</keyword>
<dbReference type="AlphaFoldDB" id="A0A508T8B3"/>
<protein>
    <recommendedName>
        <fullName evidence="1">T6SS Phospholipase effector Tle1-like catalytic domain-containing protein</fullName>
    </recommendedName>
</protein>
<evidence type="ECO:0000313" key="2">
    <source>
        <dbReference type="EMBL" id="VIO69298.1"/>
    </source>
</evidence>
<sequence>MCGAALTRYFTHPDWLQQVWFAGNHSDVGGSYPENEARLSDISLGWMAHAAENFPDGKTPDGFGIKLDDRFLKLNPDPLGP</sequence>
<dbReference type="PANTHER" id="PTHR33840">
    <property type="match status" value="1"/>
</dbReference>
<organism evidence="2 3">
    <name type="scientific">Bradyrhizobium ivorense</name>
    <dbReference type="NCBI Taxonomy" id="2511166"/>
    <lineage>
        <taxon>Bacteria</taxon>
        <taxon>Pseudomonadati</taxon>
        <taxon>Pseudomonadota</taxon>
        <taxon>Alphaproteobacteria</taxon>
        <taxon>Hyphomicrobiales</taxon>
        <taxon>Nitrobacteraceae</taxon>
        <taxon>Bradyrhizobium</taxon>
    </lineage>
</organism>
<name>A0A508T8B3_9BRAD</name>
<dbReference type="Proteomes" id="UP000328092">
    <property type="component" value="Unassembled WGS sequence"/>
</dbReference>
<dbReference type="OrthoDB" id="4378831at2"/>
<accession>A0A508T8B3</accession>
<reference evidence="2" key="1">
    <citation type="submission" date="2019-02" db="EMBL/GenBank/DDBJ databases">
        <authorList>
            <person name="Pothier F.J."/>
        </authorList>
    </citation>
    <scope>NUCLEOTIDE SEQUENCE</scope>
    <source>
        <strain evidence="2">CI-1B</strain>
    </source>
</reference>
<comment type="caution">
    <text evidence="2">The sequence shown here is derived from an EMBL/GenBank/DDBJ whole genome shotgun (WGS) entry which is preliminary data.</text>
</comment>
<gene>
    <name evidence="2" type="ORF">CI1B_26070</name>
</gene>
<proteinExistence type="predicted"/>
<evidence type="ECO:0000313" key="3">
    <source>
        <dbReference type="Proteomes" id="UP000328092"/>
    </source>
</evidence>
<dbReference type="EMBL" id="CAADFC020000009">
    <property type="protein sequence ID" value="VIO69298.1"/>
    <property type="molecule type" value="Genomic_DNA"/>
</dbReference>
<dbReference type="PANTHER" id="PTHR33840:SF1">
    <property type="entry name" value="TLE1 PHOSPHOLIPASE DOMAIN-CONTAINING PROTEIN"/>
    <property type="match status" value="1"/>
</dbReference>
<feature type="domain" description="T6SS Phospholipase effector Tle1-like catalytic" evidence="1">
    <location>
        <begin position="13"/>
        <end position="49"/>
    </location>
</feature>